<proteinExistence type="predicted"/>
<organism evidence="1">
    <name type="scientific">marine sediment metagenome</name>
    <dbReference type="NCBI Taxonomy" id="412755"/>
    <lineage>
        <taxon>unclassified sequences</taxon>
        <taxon>metagenomes</taxon>
        <taxon>ecological metagenomes</taxon>
    </lineage>
</organism>
<gene>
    <name evidence="1" type="ORF">S03H2_34339</name>
</gene>
<comment type="caution">
    <text evidence="1">The sequence shown here is derived from an EMBL/GenBank/DDBJ whole genome shotgun (WGS) entry which is preliminary data.</text>
</comment>
<dbReference type="EMBL" id="BARU01020948">
    <property type="protein sequence ID" value="GAH54945.1"/>
    <property type="molecule type" value="Genomic_DNA"/>
</dbReference>
<protein>
    <submittedName>
        <fullName evidence="1">Uncharacterized protein</fullName>
    </submittedName>
</protein>
<dbReference type="AlphaFoldDB" id="X1HD04"/>
<feature type="non-terminal residue" evidence="1">
    <location>
        <position position="1"/>
    </location>
</feature>
<name>X1HD04_9ZZZZ</name>
<evidence type="ECO:0000313" key="1">
    <source>
        <dbReference type="EMBL" id="GAH54945.1"/>
    </source>
</evidence>
<reference evidence="1" key="1">
    <citation type="journal article" date="2014" name="Front. Microbiol.">
        <title>High frequency of phylogenetically diverse reductive dehalogenase-homologous genes in deep subseafloor sedimentary metagenomes.</title>
        <authorList>
            <person name="Kawai M."/>
            <person name="Futagami T."/>
            <person name="Toyoda A."/>
            <person name="Takaki Y."/>
            <person name="Nishi S."/>
            <person name="Hori S."/>
            <person name="Arai W."/>
            <person name="Tsubouchi T."/>
            <person name="Morono Y."/>
            <person name="Uchiyama I."/>
            <person name="Ito T."/>
            <person name="Fujiyama A."/>
            <person name="Inagaki F."/>
            <person name="Takami H."/>
        </authorList>
    </citation>
    <scope>NUCLEOTIDE SEQUENCE</scope>
    <source>
        <strain evidence="1">Expedition CK06-06</strain>
    </source>
</reference>
<accession>X1HD04</accession>
<sequence>AQSYKVPLYFAVRIRSFWGLFSSKYLEEQGLKIQTKDYKNNLFDKYTDNFAVIFPYGIETKSIYSKLKEGIGGGKNQYGNLIYWEIKYKDKSVVINKEKRNKLIWNFVMWPIEDHLLLDSSNITHRCNYTIIENKLKKNLFVNSYLFFLSIIRHTARKKNCRFNASSFLKQLKEDKNYLHRIPKKSIILSVLNDIKSIIPLIIFKTPPALLMQGFRKII</sequence>